<dbReference type="Gene3D" id="1.10.510.10">
    <property type="entry name" value="Transferase(Phosphotransferase) domain 1"/>
    <property type="match status" value="1"/>
</dbReference>
<evidence type="ECO:0000313" key="9">
    <source>
        <dbReference type="Proteomes" id="UP000054928"/>
    </source>
</evidence>
<reference evidence="9" key="1">
    <citation type="submission" date="2014-09" db="EMBL/GenBank/DDBJ databases">
        <authorList>
            <person name="Sharma Rahul"/>
            <person name="Thines Marco"/>
        </authorList>
    </citation>
    <scope>NUCLEOTIDE SEQUENCE [LARGE SCALE GENOMIC DNA]</scope>
</reference>
<dbReference type="InterPro" id="IPR001245">
    <property type="entry name" value="Ser-Thr/Tyr_kinase_cat_dom"/>
</dbReference>
<feature type="region of interest" description="Disordered" evidence="5">
    <location>
        <begin position="803"/>
        <end position="855"/>
    </location>
</feature>
<keyword evidence="9" id="KW-1185">Reference proteome</keyword>
<dbReference type="Gene3D" id="3.30.200.20">
    <property type="entry name" value="Phosphorylase Kinase, domain 1"/>
    <property type="match status" value="1"/>
</dbReference>
<dbReference type="PROSITE" id="PS50011">
    <property type="entry name" value="PROTEIN_KINASE_DOM"/>
    <property type="match status" value="1"/>
</dbReference>
<dbReference type="OrthoDB" id="10261027at2759"/>
<dbReference type="PROSITE" id="PS00107">
    <property type="entry name" value="PROTEIN_KINASE_ATP"/>
    <property type="match status" value="1"/>
</dbReference>
<dbReference type="GO" id="GO:0005524">
    <property type="term" value="F:ATP binding"/>
    <property type="evidence" value="ECO:0007669"/>
    <property type="project" value="UniProtKB-UniRule"/>
</dbReference>
<feature type="transmembrane region" description="Helical" evidence="6">
    <location>
        <begin position="222"/>
        <end position="243"/>
    </location>
</feature>
<dbReference type="InterPro" id="IPR008271">
    <property type="entry name" value="Ser/Thr_kinase_AS"/>
</dbReference>
<dbReference type="GeneID" id="36403538"/>
<dbReference type="SUPFAM" id="SSF56112">
    <property type="entry name" value="Protein kinase-like (PK-like)"/>
    <property type="match status" value="1"/>
</dbReference>
<sequence>MTGLHEQAILLREKFYRLLSAQATSSDSESKSIDNMDLSDYAKHQIVVLMVVLLVSYGLMSLLSLALIVYMRHNRHVALKGDSEASRKTLLPAFQPLLWILCAATGAYAMYFMVALITHFHAPSAGNVAIEAQSAGRHFVLELALIFMLQKSVSMPALVRSIVITSVLACYTLPFVWYTTLNDKGEAFTSNFCLMVIIRLLIFPIYVYVIVRPPARASKRTLREYCAFGIVYHSLEFGFHIAFSNRYNHLGLVLIYIHVLWGLLCPFFVYRLLKADTEHWRGLGQRAVGLQAHFRRGNIHERVSSQGLHVLIEMHRKYIIDFSVLDIKQRIGVGSTAVVYNGLLHLKTPVAIKVYTPSSVTEDTVAEFSHEAALCGALNHPNIVKFYGMCVSPPTICLVSELCIGSLDVVTQAMTRQLQPRRQQFLLNLGYMIDAARAVAYLHSFSPAFVHRDIKPSNFLVDVDGNVKLTDFGESRSLPKANITWEGSSLNDAKNTAVANASISALDTVAATSSHSIDAAHYQQYPGSSRSGNASTQGDRAIPTTLSDLPNEKLIPTLRKTAPEMTVKGTVDYMAPEIINGRAGFASYGESADVYSLAITMWDILNPSSEKYPNTNNNHLRVLESVIAGMRPKLDSQLHVGLADLIMTSWQVDARLRPSAQEIVEALERIQDEICNVFALGMCEAMELESTMLKSSGMGTIIRSFSGEQATKKMQDIGAVATVGEGVRLGNMFMNAGCMHHVKHSQSFKCNNAMFYFDEVNTTLRQPFVVFDEHSCRSDTGCKFASHSPGSKVGELISSQLVQSPRWHKRQHSPSSHPLTTHPVWSKNSQNDEWETNTTSDSPPNDGTSAFVDIGSNGTTESGNCACRKLGERPNVRKLGRHRFLRKYRAIPEDNVLTVNLLQDEDVTLSQDRDFLHEFDAGP</sequence>
<organism evidence="8 9">
    <name type="scientific">Plasmopara halstedii</name>
    <name type="common">Downy mildew of sunflower</name>
    <dbReference type="NCBI Taxonomy" id="4781"/>
    <lineage>
        <taxon>Eukaryota</taxon>
        <taxon>Sar</taxon>
        <taxon>Stramenopiles</taxon>
        <taxon>Oomycota</taxon>
        <taxon>Peronosporomycetes</taxon>
        <taxon>Peronosporales</taxon>
        <taxon>Peronosporaceae</taxon>
        <taxon>Plasmopara</taxon>
    </lineage>
</organism>
<keyword evidence="6" id="KW-1133">Transmembrane helix</keyword>
<keyword evidence="6" id="KW-0472">Membrane</keyword>
<dbReference type="InterPro" id="IPR051681">
    <property type="entry name" value="Ser/Thr_Kinases-Pseudokinases"/>
</dbReference>
<dbReference type="Proteomes" id="UP000054928">
    <property type="component" value="Unassembled WGS sequence"/>
</dbReference>
<evidence type="ECO:0000256" key="6">
    <source>
        <dbReference type="SAM" id="Phobius"/>
    </source>
</evidence>
<evidence type="ECO:0000256" key="2">
    <source>
        <dbReference type="ARBA" id="ARBA00022741"/>
    </source>
</evidence>
<dbReference type="InterPro" id="IPR000591">
    <property type="entry name" value="DEP_dom"/>
</dbReference>
<dbReference type="OMA" id="NMFMNAG"/>
<evidence type="ECO:0000256" key="1">
    <source>
        <dbReference type="ARBA" id="ARBA00022527"/>
    </source>
</evidence>
<dbReference type="PANTHER" id="PTHR44329">
    <property type="entry name" value="SERINE/THREONINE-PROTEIN KINASE TNNI3K-RELATED"/>
    <property type="match status" value="1"/>
</dbReference>
<keyword evidence="3 4" id="KW-0067">ATP-binding</keyword>
<dbReference type="STRING" id="4781.A0A0P1ACG0"/>
<evidence type="ECO:0000256" key="4">
    <source>
        <dbReference type="PROSITE-ProRule" id="PRU10141"/>
    </source>
</evidence>
<feature type="binding site" evidence="4">
    <location>
        <position position="353"/>
    </location>
    <ligand>
        <name>ATP</name>
        <dbReference type="ChEBI" id="CHEBI:30616"/>
    </ligand>
</feature>
<dbReference type="Pfam" id="PF07714">
    <property type="entry name" value="PK_Tyr_Ser-Thr"/>
    <property type="match status" value="1"/>
</dbReference>
<accession>A0A0P1ACG0</accession>
<feature type="domain" description="Protein kinase" evidence="7">
    <location>
        <begin position="325"/>
        <end position="670"/>
    </location>
</feature>
<feature type="transmembrane region" description="Helical" evidence="6">
    <location>
        <begin position="157"/>
        <end position="177"/>
    </location>
</feature>
<dbReference type="Gene3D" id="1.10.10.10">
    <property type="entry name" value="Winged helix-like DNA-binding domain superfamily/Winged helix DNA-binding domain"/>
    <property type="match status" value="1"/>
</dbReference>
<dbReference type="PROSITE" id="PS00108">
    <property type="entry name" value="PROTEIN_KINASE_ST"/>
    <property type="match status" value="1"/>
</dbReference>
<dbReference type="PANTHER" id="PTHR44329:SF289">
    <property type="entry name" value="SERINE_THREONINE-PROTEIN KINASE VIK"/>
    <property type="match status" value="1"/>
</dbReference>
<keyword evidence="6" id="KW-0812">Transmembrane</keyword>
<keyword evidence="8" id="KW-0808">Transferase</keyword>
<feature type="transmembrane region" description="Helical" evidence="6">
    <location>
        <begin position="46"/>
        <end position="70"/>
    </location>
</feature>
<protein>
    <submittedName>
        <fullName evidence="8">Protein kinase</fullName>
    </submittedName>
</protein>
<feature type="compositionally biased region" description="Polar residues" evidence="5">
    <location>
        <begin position="826"/>
        <end position="848"/>
    </location>
</feature>
<feature type="transmembrane region" description="Helical" evidence="6">
    <location>
        <begin position="249"/>
        <end position="273"/>
    </location>
</feature>
<dbReference type="InterPro" id="IPR017441">
    <property type="entry name" value="Protein_kinase_ATP_BS"/>
</dbReference>
<proteinExistence type="predicted"/>
<keyword evidence="2 4" id="KW-0547">Nucleotide-binding</keyword>
<evidence type="ECO:0000256" key="5">
    <source>
        <dbReference type="SAM" id="MobiDB-lite"/>
    </source>
</evidence>
<dbReference type="InterPro" id="IPR011009">
    <property type="entry name" value="Kinase-like_dom_sf"/>
</dbReference>
<dbReference type="EMBL" id="CCYD01000321">
    <property type="protein sequence ID" value="CEG38405.1"/>
    <property type="molecule type" value="Genomic_DNA"/>
</dbReference>
<dbReference type="RefSeq" id="XP_024574774.1">
    <property type="nucleotide sequence ID" value="XM_024723838.1"/>
</dbReference>
<dbReference type="SMART" id="SM00220">
    <property type="entry name" value="S_TKc"/>
    <property type="match status" value="1"/>
</dbReference>
<evidence type="ECO:0000259" key="7">
    <source>
        <dbReference type="PROSITE" id="PS50011"/>
    </source>
</evidence>
<dbReference type="GO" id="GO:0004674">
    <property type="term" value="F:protein serine/threonine kinase activity"/>
    <property type="evidence" value="ECO:0007669"/>
    <property type="project" value="UniProtKB-KW"/>
</dbReference>
<feature type="transmembrane region" description="Helical" evidence="6">
    <location>
        <begin position="97"/>
        <end position="122"/>
    </location>
</feature>
<dbReference type="AlphaFoldDB" id="A0A0P1ACG0"/>
<evidence type="ECO:0000256" key="3">
    <source>
        <dbReference type="ARBA" id="ARBA00022840"/>
    </source>
</evidence>
<dbReference type="Pfam" id="PF00069">
    <property type="entry name" value="Pkinase"/>
    <property type="match status" value="1"/>
</dbReference>
<evidence type="ECO:0000313" key="8">
    <source>
        <dbReference type="EMBL" id="CEG38405.1"/>
    </source>
</evidence>
<dbReference type="InterPro" id="IPR000719">
    <property type="entry name" value="Prot_kinase_dom"/>
</dbReference>
<dbReference type="GO" id="GO:0035556">
    <property type="term" value="P:intracellular signal transduction"/>
    <property type="evidence" value="ECO:0007669"/>
    <property type="project" value="InterPro"/>
</dbReference>
<feature type="transmembrane region" description="Helical" evidence="6">
    <location>
        <begin position="189"/>
        <end position="210"/>
    </location>
</feature>
<keyword evidence="1" id="KW-0723">Serine/threonine-protein kinase</keyword>
<name>A0A0P1ACG0_PLAHL</name>
<dbReference type="InterPro" id="IPR036388">
    <property type="entry name" value="WH-like_DNA-bd_sf"/>
</dbReference>
<dbReference type="SMART" id="SM00049">
    <property type="entry name" value="DEP"/>
    <property type="match status" value="1"/>
</dbReference>
<keyword evidence="8" id="KW-0418">Kinase</keyword>